<evidence type="ECO:0000313" key="2">
    <source>
        <dbReference type="Proteomes" id="UP001164020"/>
    </source>
</evidence>
<sequence length="67" mass="7374">MDARWKIEKSAEYANRVMRKAGTDLRHYMPGTRLEILAEMGDIIEEVLAAHAAPESACAGGEREAGE</sequence>
<dbReference type="RefSeq" id="WP_268881514.1">
    <property type="nucleotide sequence ID" value="NZ_CP114029.1"/>
</dbReference>
<dbReference type="EMBL" id="CP114029">
    <property type="protein sequence ID" value="WAP69075.1"/>
    <property type="molecule type" value="Genomic_DNA"/>
</dbReference>
<dbReference type="Proteomes" id="UP001164020">
    <property type="component" value="Chromosome"/>
</dbReference>
<keyword evidence="2" id="KW-1185">Reference proteome</keyword>
<gene>
    <name evidence="1" type="ORF">OH818_01690</name>
</gene>
<protein>
    <submittedName>
        <fullName evidence="1">Uncharacterized protein</fullName>
    </submittedName>
</protein>
<proteinExistence type="predicted"/>
<reference evidence="1" key="1">
    <citation type="submission" date="2022-12" db="EMBL/GenBank/DDBJ databases">
        <title>Jiella pelagia sp. nov., isolated from phosphonate enriched culture of Northwest Pacific surface seawater.</title>
        <authorList>
            <person name="Shin D.Y."/>
            <person name="Hwang C.Y."/>
        </authorList>
    </citation>
    <scope>NUCLEOTIDE SEQUENCE</scope>
    <source>
        <strain evidence="1">HL-NP1</strain>
    </source>
</reference>
<organism evidence="1 2">
    <name type="scientific">Jiella pelagia</name>
    <dbReference type="NCBI Taxonomy" id="2986949"/>
    <lineage>
        <taxon>Bacteria</taxon>
        <taxon>Pseudomonadati</taxon>
        <taxon>Pseudomonadota</taxon>
        <taxon>Alphaproteobacteria</taxon>
        <taxon>Hyphomicrobiales</taxon>
        <taxon>Aurantimonadaceae</taxon>
        <taxon>Jiella</taxon>
    </lineage>
</organism>
<name>A0ABY7C143_9HYPH</name>
<evidence type="ECO:0000313" key="1">
    <source>
        <dbReference type="EMBL" id="WAP69075.1"/>
    </source>
</evidence>
<accession>A0ABY7C143</accession>